<keyword evidence="2" id="KW-1185">Reference proteome</keyword>
<organism evidence="1 2">
    <name type="scientific">Daucus carota subsp. sativus</name>
    <name type="common">Carrot</name>
    <dbReference type="NCBI Taxonomy" id="79200"/>
    <lineage>
        <taxon>Eukaryota</taxon>
        <taxon>Viridiplantae</taxon>
        <taxon>Streptophyta</taxon>
        <taxon>Embryophyta</taxon>
        <taxon>Tracheophyta</taxon>
        <taxon>Spermatophyta</taxon>
        <taxon>Magnoliopsida</taxon>
        <taxon>eudicotyledons</taxon>
        <taxon>Gunneridae</taxon>
        <taxon>Pentapetalae</taxon>
        <taxon>asterids</taxon>
        <taxon>campanulids</taxon>
        <taxon>Apiales</taxon>
        <taxon>Apiaceae</taxon>
        <taxon>Apioideae</taxon>
        <taxon>Scandiceae</taxon>
        <taxon>Daucinae</taxon>
        <taxon>Daucus</taxon>
        <taxon>Daucus sect. Daucus</taxon>
    </lineage>
</organism>
<sequence length="179" mass="20741">MIVVTLLRFVLRGAPPQEAPPIDEAPPINPPINEIKELPVDDLPAPRAEQQITEIELVDDTAVQGVEHVADHSGNDRLNKYTLFRFLTYYIFLPIFMIFAALEGPFFYIVNQRKALLIIFIALIVLVPSITIYFTIFRHHPRSSPIQTQVSNANIYQFDIREDYLSYNITFFFRYIKLL</sequence>
<reference evidence="1" key="2">
    <citation type="submission" date="2022-03" db="EMBL/GenBank/DDBJ databases">
        <title>Draft title - Genomic analysis of global carrot germplasm unveils the trajectory of domestication and the origin of high carotenoid orange carrot.</title>
        <authorList>
            <person name="Iorizzo M."/>
            <person name="Ellison S."/>
            <person name="Senalik D."/>
            <person name="Macko-Podgorni A."/>
            <person name="Grzebelus D."/>
            <person name="Bostan H."/>
            <person name="Rolling W."/>
            <person name="Curaba J."/>
            <person name="Simon P."/>
        </authorList>
    </citation>
    <scope>NUCLEOTIDE SEQUENCE</scope>
    <source>
        <tissue evidence="1">Leaf</tissue>
    </source>
</reference>
<dbReference type="AlphaFoldDB" id="A0A166FTX1"/>
<protein>
    <submittedName>
        <fullName evidence="1">Uncharacterized protein</fullName>
    </submittedName>
</protein>
<name>A0A166FTX1_DAUCS</name>
<proteinExistence type="predicted"/>
<dbReference type="Gramene" id="KZN08170">
    <property type="protein sequence ID" value="KZN08170"/>
    <property type="gene ID" value="DCAR_001235"/>
</dbReference>
<reference evidence="1" key="1">
    <citation type="journal article" date="2016" name="Nat. Genet.">
        <title>A high-quality carrot genome assembly provides new insights into carotenoid accumulation and asterid genome evolution.</title>
        <authorList>
            <person name="Iorizzo M."/>
            <person name="Ellison S."/>
            <person name="Senalik D."/>
            <person name="Zeng P."/>
            <person name="Satapoomin P."/>
            <person name="Huang J."/>
            <person name="Bowman M."/>
            <person name="Iovene M."/>
            <person name="Sanseverino W."/>
            <person name="Cavagnaro P."/>
            <person name="Yildiz M."/>
            <person name="Macko-Podgorni A."/>
            <person name="Moranska E."/>
            <person name="Grzebelus E."/>
            <person name="Grzebelus D."/>
            <person name="Ashrafi H."/>
            <person name="Zheng Z."/>
            <person name="Cheng S."/>
            <person name="Spooner D."/>
            <person name="Van Deynze A."/>
            <person name="Simon P."/>
        </authorList>
    </citation>
    <scope>NUCLEOTIDE SEQUENCE</scope>
    <source>
        <tissue evidence="1">Leaf</tissue>
    </source>
</reference>
<dbReference type="Proteomes" id="UP000077755">
    <property type="component" value="Chromosome 1"/>
</dbReference>
<evidence type="ECO:0000313" key="2">
    <source>
        <dbReference type="Proteomes" id="UP000077755"/>
    </source>
</evidence>
<gene>
    <name evidence="1" type="ORF">DCAR_0100654</name>
</gene>
<dbReference type="EMBL" id="CP093343">
    <property type="protein sequence ID" value="WOG81504.1"/>
    <property type="molecule type" value="Genomic_DNA"/>
</dbReference>
<accession>A0A166FTX1</accession>
<evidence type="ECO:0000313" key="1">
    <source>
        <dbReference type="EMBL" id="WOG81504.1"/>
    </source>
</evidence>